<name>X0ZWL4_9ZZZZ</name>
<dbReference type="CDD" id="cd07713">
    <property type="entry name" value="DHPS-like_MBL-fold"/>
    <property type="match status" value="1"/>
</dbReference>
<dbReference type="SUPFAM" id="SSF56281">
    <property type="entry name" value="Metallo-hydrolase/oxidoreductase"/>
    <property type="match status" value="1"/>
</dbReference>
<dbReference type="GO" id="GO:0016740">
    <property type="term" value="F:transferase activity"/>
    <property type="evidence" value="ECO:0007669"/>
    <property type="project" value="TreeGrafter"/>
</dbReference>
<dbReference type="AlphaFoldDB" id="X0ZWL4"/>
<organism evidence="1">
    <name type="scientific">marine sediment metagenome</name>
    <dbReference type="NCBI Taxonomy" id="412755"/>
    <lineage>
        <taxon>unclassified sequences</taxon>
        <taxon>metagenomes</taxon>
        <taxon>ecological metagenomes</taxon>
    </lineage>
</organism>
<reference evidence="1" key="1">
    <citation type="journal article" date="2014" name="Front. Microbiol.">
        <title>High frequency of phylogenetically diverse reductive dehalogenase-homologous genes in deep subseafloor sedimentary metagenomes.</title>
        <authorList>
            <person name="Kawai M."/>
            <person name="Futagami T."/>
            <person name="Toyoda A."/>
            <person name="Takaki Y."/>
            <person name="Nishi S."/>
            <person name="Hori S."/>
            <person name="Arai W."/>
            <person name="Tsubouchi T."/>
            <person name="Morono Y."/>
            <person name="Uchiyama I."/>
            <person name="Ito T."/>
            <person name="Fujiyama A."/>
            <person name="Inagaki F."/>
            <person name="Takami H."/>
        </authorList>
    </citation>
    <scope>NUCLEOTIDE SEQUENCE</scope>
    <source>
        <strain evidence="1">Expedition CK06-06</strain>
    </source>
</reference>
<dbReference type="InterPro" id="IPR041712">
    <property type="entry name" value="DHPS-like_MBL-fold"/>
</dbReference>
<protein>
    <recommendedName>
        <fullName evidence="2">Metallo-beta-lactamase domain-containing protein</fullName>
    </recommendedName>
</protein>
<dbReference type="Gene3D" id="3.60.15.10">
    <property type="entry name" value="Ribonuclease Z/Hydroxyacylglutathione hydrolase-like"/>
    <property type="match status" value="1"/>
</dbReference>
<dbReference type="PANTHER" id="PTHR13754">
    <property type="entry name" value="METALLO-BETA-LACTAMASE SUPERFAMILY PROTEIN"/>
    <property type="match status" value="1"/>
</dbReference>
<dbReference type="InterPro" id="IPR036866">
    <property type="entry name" value="RibonucZ/Hydroxyglut_hydro"/>
</dbReference>
<gene>
    <name evidence="1" type="ORF">S01H4_02751</name>
</gene>
<accession>X0ZWL4</accession>
<dbReference type="PANTHER" id="PTHR13754:SF18">
    <property type="entry name" value="7,8-DIHYDROPTERIN-6-METHYL-4-(BETA-D-RIBOFURANOSYL)-AMINOBENZENE-5'-PHOSPHATE SYNTHASE"/>
    <property type="match status" value="1"/>
</dbReference>
<proteinExistence type="predicted"/>
<evidence type="ECO:0008006" key="2">
    <source>
        <dbReference type="Google" id="ProtNLM"/>
    </source>
</evidence>
<evidence type="ECO:0000313" key="1">
    <source>
        <dbReference type="EMBL" id="GAG73909.1"/>
    </source>
</evidence>
<dbReference type="EMBL" id="BART01000627">
    <property type="protein sequence ID" value="GAG73909.1"/>
    <property type="molecule type" value="Genomic_DNA"/>
</dbReference>
<sequence>MLKRIKKRNVSIIAHQKLFRPSFALKTHRRRVGMTKENIKKNGGRLELTGKPFELMPGVLSTGEIKRTTDFEKKVTVGSYTIEKRETVKDQMKDDMSLVINIRNKGLFIITGCSHAGIVNIVKHSMAVSKIKNVKAVIGGLHLIDASDDRIKKTAKSLKRLGVEKIYAGHCTGFKGEIELFREFKNNFEKLQCGKTIDTDRL</sequence>
<comment type="caution">
    <text evidence="1">The sequence shown here is derived from an EMBL/GenBank/DDBJ whole genome shotgun (WGS) entry which is preliminary data.</text>
</comment>
<dbReference type="InterPro" id="IPR052926">
    <property type="entry name" value="Metallo-beta-lactamase_dom"/>
</dbReference>